<keyword evidence="3 7" id="KW-0133">Cell shape</keyword>
<feature type="binding site" evidence="7">
    <location>
        <position position="192"/>
    </location>
    <ligand>
        <name>UDP-N-acetyl-alpha-D-muramoyl-L-alanyl-D-glutamate</name>
        <dbReference type="ChEBI" id="CHEBI:83900"/>
    </ligand>
</feature>
<dbReference type="NCBIfam" id="TIGR01085">
    <property type="entry name" value="murE"/>
    <property type="match status" value="1"/>
</dbReference>
<dbReference type="Gene3D" id="3.40.1390.10">
    <property type="entry name" value="MurE/MurF, N-terminal domain"/>
    <property type="match status" value="1"/>
</dbReference>
<evidence type="ECO:0000313" key="13">
    <source>
        <dbReference type="Proteomes" id="UP000823934"/>
    </source>
</evidence>
<dbReference type="GO" id="GO:0008360">
    <property type="term" value="P:regulation of cell shape"/>
    <property type="evidence" value="ECO:0007669"/>
    <property type="project" value="UniProtKB-KW"/>
</dbReference>
<feature type="binding site" evidence="7">
    <location>
        <begin position="115"/>
        <end position="121"/>
    </location>
    <ligand>
        <name>ATP</name>
        <dbReference type="ChEBI" id="CHEBI:30616"/>
    </ligand>
</feature>
<evidence type="ECO:0000259" key="11">
    <source>
        <dbReference type="Pfam" id="PF08245"/>
    </source>
</evidence>
<feature type="binding site" evidence="7">
    <location>
        <position position="200"/>
    </location>
    <ligand>
        <name>UDP-N-acetyl-alpha-D-muramoyl-L-alanyl-D-glutamate</name>
        <dbReference type="ChEBI" id="CHEBI:83900"/>
    </ligand>
</feature>
<dbReference type="PANTHER" id="PTHR23135:SF4">
    <property type="entry name" value="UDP-N-ACETYLMURAMOYL-L-ALANYL-D-GLUTAMATE--2,6-DIAMINOPIMELATE LIGASE MURE HOMOLOG, CHLOROPLASTIC"/>
    <property type="match status" value="1"/>
</dbReference>
<dbReference type="Proteomes" id="UP000823934">
    <property type="component" value="Unassembled WGS sequence"/>
</dbReference>
<keyword evidence="6 7" id="KW-0961">Cell wall biogenesis/degradation</keyword>
<feature type="binding site" evidence="7">
    <location>
        <position position="32"/>
    </location>
    <ligand>
        <name>UDP-N-acetyl-alpha-D-muramoyl-L-alanyl-D-glutamate</name>
        <dbReference type="ChEBI" id="CHEBI:83900"/>
    </ligand>
</feature>
<dbReference type="GO" id="GO:0008765">
    <property type="term" value="F:UDP-N-acetylmuramoylalanyl-D-glutamate-2,6-diaminopimelate ligase activity"/>
    <property type="evidence" value="ECO:0007669"/>
    <property type="project" value="UniProtKB-UniRule"/>
</dbReference>
<dbReference type="Pfam" id="PF01225">
    <property type="entry name" value="Mur_ligase"/>
    <property type="match status" value="1"/>
</dbReference>
<reference evidence="12" key="1">
    <citation type="journal article" date="2021" name="PeerJ">
        <title>Extensive microbial diversity within the chicken gut microbiome revealed by metagenomics and culture.</title>
        <authorList>
            <person name="Gilroy R."/>
            <person name="Ravi A."/>
            <person name="Getino M."/>
            <person name="Pursley I."/>
            <person name="Horton D.L."/>
            <person name="Alikhan N.F."/>
            <person name="Baker D."/>
            <person name="Gharbi K."/>
            <person name="Hall N."/>
            <person name="Watson M."/>
            <person name="Adriaenssens E.M."/>
            <person name="Foster-Nyarko E."/>
            <person name="Jarju S."/>
            <person name="Secka A."/>
            <person name="Antonio M."/>
            <person name="Oren A."/>
            <person name="Chaudhuri R.R."/>
            <person name="La Ragione R."/>
            <person name="Hildebrand F."/>
            <person name="Pallen M.J."/>
        </authorList>
    </citation>
    <scope>NUCLEOTIDE SEQUENCE</scope>
    <source>
        <strain evidence="12">CHK160-9182</strain>
    </source>
</reference>
<keyword evidence="7" id="KW-0460">Magnesium</keyword>
<dbReference type="Pfam" id="PF02875">
    <property type="entry name" value="Mur_ligase_C"/>
    <property type="match status" value="1"/>
</dbReference>
<dbReference type="SUPFAM" id="SSF53244">
    <property type="entry name" value="MurD-like peptide ligases, peptide-binding domain"/>
    <property type="match status" value="1"/>
</dbReference>
<dbReference type="GO" id="GO:0005524">
    <property type="term" value="F:ATP binding"/>
    <property type="evidence" value="ECO:0007669"/>
    <property type="project" value="UniProtKB-UniRule"/>
</dbReference>
<feature type="domain" description="Mur ligase C-terminal" evidence="10">
    <location>
        <begin position="350"/>
        <end position="479"/>
    </location>
</feature>
<evidence type="ECO:0000256" key="4">
    <source>
        <dbReference type="ARBA" id="ARBA00022984"/>
    </source>
</evidence>
<keyword evidence="7" id="KW-0547">Nucleotide-binding</keyword>
<dbReference type="SUPFAM" id="SSF63418">
    <property type="entry name" value="MurE/MurF N-terminal domain"/>
    <property type="match status" value="1"/>
</dbReference>
<comment type="caution">
    <text evidence="12">The sequence shown here is derived from an EMBL/GenBank/DDBJ whole genome shotgun (WGS) entry which is preliminary data.</text>
</comment>
<feature type="binding site" evidence="7">
    <location>
        <position position="400"/>
    </location>
    <ligand>
        <name>meso-2,6-diaminopimelate</name>
        <dbReference type="ChEBI" id="CHEBI:57791"/>
    </ligand>
</feature>
<keyword evidence="7" id="KW-0067">ATP-binding</keyword>
<dbReference type="GO" id="GO:0000287">
    <property type="term" value="F:magnesium ion binding"/>
    <property type="evidence" value="ECO:0007669"/>
    <property type="project" value="UniProtKB-UniRule"/>
</dbReference>
<evidence type="ECO:0000256" key="3">
    <source>
        <dbReference type="ARBA" id="ARBA00022960"/>
    </source>
</evidence>
<comment type="cofactor">
    <cofactor evidence="7">
        <name>Mg(2+)</name>
        <dbReference type="ChEBI" id="CHEBI:18420"/>
    </cofactor>
</comment>
<dbReference type="InterPro" id="IPR036615">
    <property type="entry name" value="Mur_ligase_C_dom_sf"/>
</dbReference>
<dbReference type="SUPFAM" id="SSF53623">
    <property type="entry name" value="MurD-like peptide ligases, catalytic domain"/>
    <property type="match status" value="1"/>
</dbReference>
<evidence type="ECO:0000259" key="10">
    <source>
        <dbReference type="Pfam" id="PF02875"/>
    </source>
</evidence>
<evidence type="ECO:0000256" key="7">
    <source>
        <dbReference type="HAMAP-Rule" id="MF_00208"/>
    </source>
</evidence>
<feature type="domain" description="Mur ligase N-terminal catalytic" evidence="9">
    <location>
        <begin position="25"/>
        <end position="101"/>
    </location>
</feature>
<keyword evidence="2 7" id="KW-0132">Cell division</keyword>
<organism evidence="12 13">
    <name type="scientific">Candidatus Ignatzschineria merdigallinarum</name>
    <dbReference type="NCBI Taxonomy" id="2838621"/>
    <lineage>
        <taxon>Bacteria</taxon>
        <taxon>Pseudomonadati</taxon>
        <taxon>Pseudomonadota</taxon>
        <taxon>Gammaproteobacteria</taxon>
        <taxon>Cardiobacteriales</taxon>
        <taxon>Ignatzschineriaceae</taxon>
        <taxon>Ignatzschineria</taxon>
    </lineage>
</organism>
<comment type="catalytic activity">
    <reaction evidence="7">
        <text>UDP-N-acetyl-alpha-D-muramoyl-L-alanyl-D-glutamate + meso-2,6-diaminopimelate + ATP = UDP-N-acetyl-alpha-D-muramoyl-L-alanyl-gamma-D-glutamyl-meso-2,6-diaminopimelate + ADP + phosphate + H(+)</text>
        <dbReference type="Rhea" id="RHEA:23676"/>
        <dbReference type="ChEBI" id="CHEBI:15378"/>
        <dbReference type="ChEBI" id="CHEBI:30616"/>
        <dbReference type="ChEBI" id="CHEBI:43474"/>
        <dbReference type="ChEBI" id="CHEBI:57791"/>
        <dbReference type="ChEBI" id="CHEBI:83900"/>
        <dbReference type="ChEBI" id="CHEBI:83905"/>
        <dbReference type="ChEBI" id="CHEBI:456216"/>
        <dbReference type="EC" id="6.3.2.13"/>
    </reaction>
</comment>
<reference evidence="12" key="2">
    <citation type="submission" date="2021-04" db="EMBL/GenBank/DDBJ databases">
        <authorList>
            <person name="Gilroy R."/>
        </authorList>
    </citation>
    <scope>NUCLEOTIDE SEQUENCE</scope>
    <source>
        <strain evidence="12">CHK160-9182</strain>
    </source>
</reference>
<protein>
    <recommendedName>
        <fullName evidence="7">UDP-N-acetylmuramoyl-L-alanyl-D-glutamate--2,6-diaminopimelate ligase</fullName>
        <ecNumber evidence="7">6.3.2.13</ecNumber>
    </recommendedName>
    <alternativeName>
        <fullName evidence="7">Meso-A2pm-adding enzyme</fullName>
    </alternativeName>
    <alternativeName>
        <fullName evidence="7">Meso-diaminopimelate-adding enzyme</fullName>
    </alternativeName>
    <alternativeName>
        <fullName evidence="7">UDP-MurNAc-L-Ala-D-Glu:meso-diaminopimelate ligase</fullName>
    </alternativeName>
    <alternativeName>
        <fullName evidence="7">UDP-MurNAc-tripeptide synthetase</fullName>
    </alternativeName>
    <alternativeName>
        <fullName evidence="7">UDP-N-acetylmuramyl-tripeptide synthetase</fullName>
    </alternativeName>
</protein>
<dbReference type="InterPro" id="IPR036565">
    <property type="entry name" value="Mur-like_cat_sf"/>
</dbReference>
<name>A0A9D1Q520_9GAMM</name>
<feature type="binding site" evidence="7">
    <location>
        <position position="481"/>
    </location>
    <ligand>
        <name>meso-2,6-diaminopimelate</name>
        <dbReference type="ChEBI" id="CHEBI:57791"/>
    </ligand>
</feature>
<feature type="binding site" evidence="7">
    <location>
        <position position="198"/>
    </location>
    <ligand>
        <name>UDP-N-acetyl-alpha-D-muramoyl-L-alanyl-D-glutamate</name>
        <dbReference type="ChEBI" id="CHEBI:83900"/>
    </ligand>
</feature>
<dbReference type="InterPro" id="IPR005761">
    <property type="entry name" value="UDP-N-AcMur-Glu-dNH2Pim_ligase"/>
</dbReference>
<dbReference type="AlphaFoldDB" id="A0A9D1Q520"/>
<feature type="binding site" evidence="7">
    <location>
        <begin position="157"/>
        <end position="158"/>
    </location>
    <ligand>
        <name>UDP-N-acetyl-alpha-D-muramoyl-L-alanyl-D-glutamate</name>
        <dbReference type="ChEBI" id="CHEBI:83900"/>
    </ligand>
</feature>
<dbReference type="GO" id="GO:0051301">
    <property type="term" value="P:cell division"/>
    <property type="evidence" value="ECO:0007669"/>
    <property type="project" value="UniProtKB-KW"/>
</dbReference>
<evidence type="ECO:0000259" key="9">
    <source>
        <dbReference type="Pfam" id="PF01225"/>
    </source>
</evidence>
<dbReference type="GO" id="GO:0005737">
    <property type="term" value="C:cytoplasm"/>
    <property type="evidence" value="ECO:0007669"/>
    <property type="project" value="UniProtKB-SubCell"/>
</dbReference>
<keyword evidence="7" id="KW-0963">Cytoplasm</keyword>
<dbReference type="GO" id="GO:0071555">
    <property type="term" value="P:cell wall organization"/>
    <property type="evidence" value="ECO:0007669"/>
    <property type="project" value="UniProtKB-KW"/>
</dbReference>
<dbReference type="InterPro" id="IPR000713">
    <property type="entry name" value="Mur_ligase_N"/>
</dbReference>
<keyword evidence="5 7" id="KW-0131">Cell cycle</keyword>
<dbReference type="GO" id="GO:0009252">
    <property type="term" value="P:peptidoglycan biosynthetic process"/>
    <property type="evidence" value="ECO:0007669"/>
    <property type="project" value="UniProtKB-UniRule"/>
</dbReference>
<dbReference type="EC" id="6.3.2.13" evidence="7"/>
<comment type="subcellular location">
    <subcellularLocation>
        <location evidence="7 8">Cytoplasm</location>
    </subcellularLocation>
</comment>
<dbReference type="Pfam" id="PF08245">
    <property type="entry name" value="Mur_ligase_M"/>
    <property type="match status" value="1"/>
</dbReference>
<dbReference type="EMBL" id="DXHP01000107">
    <property type="protein sequence ID" value="HIW06623.1"/>
    <property type="molecule type" value="Genomic_DNA"/>
</dbReference>
<dbReference type="InterPro" id="IPR004101">
    <property type="entry name" value="Mur_ligase_C"/>
</dbReference>
<comment type="caution">
    <text evidence="7">Lacks conserved residue(s) required for the propagation of feature annotation.</text>
</comment>
<keyword evidence="7 12" id="KW-0436">Ligase</keyword>
<evidence type="ECO:0000256" key="1">
    <source>
        <dbReference type="ARBA" id="ARBA00005898"/>
    </source>
</evidence>
<feature type="modified residue" description="N6-carboxylysine" evidence="7">
    <location>
        <position position="232"/>
    </location>
</feature>
<dbReference type="Gene3D" id="3.90.190.20">
    <property type="entry name" value="Mur ligase, C-terminal domain"/>
    <property type="match status" value="1"/>
</dbReference>
<evidence type="ECO:0000256" key="8">
    <source>
        <dbReference type="RuleBase" id="RU004135"/>
    </source>
</evidence>
<dbReference type="InterPro" id="IPR035911">
    <property type="entry name" value="MurE/MurF_N"/>
</dbReference>
<comment type="pathway">
    <text evidence="7 8">Cell wall biogenesis; peptidoglycan biosynthesis.</text>
</comment>
<feature type="short sequence motif" description="Meso-diaminopimelate recognition motif" evidence="7">
    <location>
        <begin position="424"/>
        <end position="427"/>
    </location>
</feature>
<feature type="domain" description="Mur ligase central" evidence="11">
    <location>
        <begin position="113"/>
        <end position="327"/>
    </location>
</feature>
<comment type="PTM">
    <text evidence="7">Carboxylation is probably crucial for Mg(2+) binding and, consequently, for the gamma-phosphate positioning of ATP.</text>
</comment>
<accession>A0A9D1Q520</accession>
<keyword evidence="4 7" id="KW-0573">Peptidoglycan synthesis</keyword>
<comment type="similarity">
    <text evidence="1 7">Belongs to the MurCDEF family. MurE subfamily.</text>
</comment>
<gene>
    <name evidence="7" type="primary">murE</name>
    <name evidence="12" type="ORF">H9889_04790</name>
</gene>
<evidence type="ECO:0000256" key="6">
    <source>
        <dbReference type="ARBA" id="ARBA00023316"/>
    </source>
</evidence>
<evidence type="ECO:0000256" key="5">
    <source>
        <dbReference type="ARBA" id="ARBA00023306"/>
    </source>
</evidence>
<evidence type="ECO:0000256" key="2">
    <source>
        <dbReference type="ARBA" id="ARBA00022618"/>
    </source>
</evidence>
<feature type="binding site" evidence="7">
    <location>
        <begin position="424"/>
        <end position="427"/>
    </location>
    <ligand>
        <name>meso-2,6-diaminopimelate</name>
        <dbReference type="ChEBI" id="CHEBI:57791"/>
    </ligand>
</feature>
<proteinExistence type="inferred from homology"/>
<evidence type="ECO:0000313" key="12">
    <source>
        <dbReference type="EMBL" id="HIW06623.1"/>
    </source>
</evidence>
<dbReference type="PANTHER" id="PTHR23135">
    <property type="entry name" value="MUR LIGASE FAMILY MEMBER"/>
    <property type="match status" value="1"/>
</dbReference>
<feature type="binding site" evidence="7">
    <location>
        <position position="477"/>
    </location>
    <ligand>
        <name>meso-2,6-diaminopimelate</name>
        <dbReference type="ChEBI" id="CHEBI:57791"/>
    </ligand>
</feature>
<dbReference type="Gene3D" id="3.40.1190.10">
    <property type="entry name" value="Mur-like, catalytic domain"/>
    <property type="match status" value="1"/>
</dbReference>
<dbReference type="InterPro" id="IPR013221">
    <property type="entry name" value="Mur_ligase_cen"/>
</dbReference>
<dbReference type="NCBIfam" id="NF001126">
    <property type="entry name" value="PRK00139.1-4"/>
    <property type="match status" value="1"/>
</dbReference>
<sequence>MILQDLLQQSGVVNEIPPEFSQIIVSGLSSDSRYAQKGDLFFAKQGAISHGLDYLEALKEADICAVIYEDPKNKIDAPADIPALKVENIDQLMRKLTFAFYSDLQSRIELIGVTGTEGKTSVTQFITKAFSALNIDCGLVGTNGIGFMGNLKENTHTTPDLMALYQSLAEIDSAEDVRVLMSGMLPIALEVTSHALDQKRVEGLKFKTTVFTNLNRDHLDYHGTIEAYGAAKARLFMEYVQESSVINIDDPFGETLNQRLQEEKPSVIRFPYGSKNSDEVNYLQIQDLQLHEQGLRFTLQYHGKQYPIESHLYGAFNAYNLVAAIGVLLAFDLPIERIIDVVPAITNVKGRMEMVHLKNGAVAVVDYAHKPNALKQALISLREHLDEGRLVSVFGCGGNRDTGKRPLMAAISEEFADQVIVTSDNPRLEDPLLIIKDIEAGFTNRDSKAIVIEADRAKAIALAISRSQKGDIILIAGKGHEDYQILGDKEIYFSDFAEVQKNNEEL</sequence>
<dbReference type="HAMAP" id="MF_00208">
    <property type="entry name" value="MurE"/>
    <property type="match status" value="1"/>
</dbReference>
<comment type="function">
    <text evidence="7">Catalyzes the addition of meso-diaminopimelic acid to the nucleotide precursor UDP-N-acetylmuramoyl-L-alanyl-D-glutamate (UMAG) in the biosynthesis of bacterial cell-wall peptidoglycan.</text>
</comment>